<dbReference type="CDD" id="cd02440">
    <property type="entry name" value="AdoMet_MTases"/>
    <property type="match status" value="1"/>
</dbReference>
<dbReference type="GO" id="GO:0032259">
    <property type="term" value="P:methylation"/>
    <property type="evidence" value="ECO:0007669"/>
    <property type="project" value="UniProtKB-KW"/>
</dbReference>
<dbReference type="InterPro" id="IPR041698">
    <property type="entry name" value="Methyltransf_25"/>
</dbReference>
<dbReference type="OrthoDB" id="9795634at2"/>
<feature type="domain" description="Methyltransferase" evidence="1">
    <location>
        <begin position="53"/>
        <end position="148"/>
    </location>
</feature>
<evidence type="ECO:0000313" key="2">
    <source>
        <dbReference type="EMBL" id="PSL48201.1"/>
    </source>
</evidence>
<name>A0A2P8HPR7_CHINA</name>
<dbReference type="Pfam" id="PF13649">
    <property type="entry name" value="Methyltransf_25"/>
    <property type="match status" value="1"/>
</dbReference>
<dbReference type="Gene3D" id="3.40.50.150">
    <property type="entry name" value="Vaccinia Virus protein VP39"/>
    <property type="match status" value="1"/>
</dbReference>
<keyword evidence="3" id="KW-1185">Reference proteome</keyword>
<accession>A0A2P8HPR7</accession>
<evidence type="ECO:0000313" key="3">
    <source>
        <dbReference type="Proteomes" id="UP000240971"/>
    </source>
</evidence>
<organism evidence="2 3">
    <name type="scientific">Chitinophaga niastensis</name>
    <dbReference type="NCBI Taxonomy" id="536980"/>
    <lineage>
        <taxon>Bacteria</taxon>
        <taxon>Pseudomonadati</taxon>
        <taxon>Bacteroidota</taxon>
        <taxon>Chitinophagia</taxon>
        <taxon>Chitinophagales</taxon>
        <taxon>Chitinophagaceae</taxon>
        <taxon>Chitinophaga</taxon>
    </lineage>
</organism>
<dbReference type="PANTHER" id="PTHR43591">
    <property type="entry name" value="METHYLTRANSFERASE"/>
    <property type="match status" value="1"/>
</dbReference>
<keyword evidence="2" id="KW-0808">Transferase</keyword>
<proteinExistence type="predicted"/>
<comment type="caution">
    <text evidence="2">The sequence shown here is derived from an EMBL/GenBank/DDBJ whole genome shotgun (WGS) entry which is preliminary data.</text>
</comment>
<evidence type="ECO:0000259" key="1">
    <source>
        <dbReference type="Pfam" id="PF13649"/>
    </source>
</evidence>
<dbReference type="GO" id="GO:0008168">
    <property type="term" value="F:methyltransferase activity"/>
    <property type="evidence" value="ECO:0007669"/>
    <property type="project" value="UniProtKB-KW"/>
</dbReference>
<dbReference type="RefSeq" id="WP_106528598.1">
    <property type="nucleotide sequence ID" value="NZ_PYAW01000002.1"/>
</dbReference>
<dbReference type="InterPro" id="IPR029063">
    <property type="entry name" value="SAM-dependent_MTases_sf"/>
</dbReference>
<gene>
    <name evidence="2" type="ORF">CLV51_1021065</name>
</gene>
<dbReference type="SUPFAM" id="SSF53335">
    <property type="entry name" value="S-adenosyl-L-methionine-dependent methyltransferases"/>
    <property type="match status" value="1"/>
</dbReference>
<dbReference type="AlphaFoldDB" id="A0A2P8HPR7"/>
<keyword evidence="2" id="KW-0489">Methyltransferase</keyword>
<dbReference type="Proteomes" id="UP000240971">
    <property type="component" value="Unassembled WGS sequence"/>
</dbReference>
<reference evidence="2 3" key="1">
    <citation type="submission" date="2018-03" db="EMBL/GenBank/DDBJ databases">
        <title>Genomic Encyclopedia of Archaeal and Bacterial Type Strains, Phase II (KMG-II): from individual species to whole genera.</title>
        <authorList>
            <person name="Goeker M."/>
        </authorList>
    </citation>
    <scope>NUCLEOTIDE SEQUENCE [LARGE SCALE GENOMIC DNA]</scope>
    <source>
        <strain evidence="2 3">DSM 24859</strain>
    </source>
</reference>
<protein>
    <submittedName>
        <fullName evidence="2">Ubiquinone/menaquinone biosynthesis C-methylase UbiE</fullName>
    </submittedName>
</protein>
<dbReference type="EMBL" id="PYAW01000002">
    <property type="protein sequence ID" value="PSL48201.1"/>
    <property type="molecule type" value="Genomic_DNA"/>
</dbReference>
<sequence>MDTALEQIREQQKQSWNKFSSGWKKWDAFTMDFLRPMGEAIIHSLQLKDKDLVLDIATGTGEPGLTIARLIPGGKVVGTDLSKDMLIIALANAEAKGLKNYEPLVTDVCESPFPANTFDAISCRMGFMFFPDMLLAARQMYRVLKPKGRLAVAVWAGPQQNNWVTTILSVIQKQLVLPPPAPDAPGMFRCAGPEVMSELFKKAGFKNIVEKQISGTVDYQSFERYWEMMMDVGAPIVAAMSGADDATKAAIKAEVSKEFESKNIKGEAKLEYAAIIIAAEK</sequence>
<keyword evidence="2" id="KW-0830">Ubiquinone</keyword>